<keyword evidence="3" id="KW-1185">Reference proteome</keyword>
<sequence>MLNVYLVTFFLLPPHSAIFVLDDVWFWFAKQIRKESSIMSVKVELEEESGIDSKATIIDR</sequence>
<organism evidence="2 3">
    <name type="scientific">Cyclotella cryptica</name>
    <dbReference type="NCBI Taxonomy" id="29204"/>
    <lineage>
        <taxon>Eukaryota</taxon>
        <taxon>Sar</taxon>
        <taxon>Stramenopiles</taxon>
        <taxon>Ochrophyta</taxon>
        <taxon>Bacillariophyta</taxon>
        <taxon>Coscinodiscophyceae</taxon>
        <taxon>Thalassiosirophycidae</taxon>
        <taxon>Stephanodiscales</taxon>
        <taxon>Stephanodiscaceae</taxon>
        <taxon>Cyclotella</taxon>
    </lineage>
</organism>
<comment type="caution">
    <text evidence="2">The sequence shown here is derived from an EMBL/GenBank/DDBJ whole genome shotgun (WGS) entry which is preliminary data.</text>
</comment>
<reference evidence="2 3" key="1">
    <citation type="journal article" date="2020" name="G3 (Bethesda)">
        <title>Improved Reference Genome for Cyclotella cryptica CCMP332, a Model for Cell Wall Morphogenesis, Salinity Adaptation, and Lipid Production in Diatoms (Bacillariophyta).</title>
        <authorList>
            <person name="Roberts W.R."/>
            <person name="Downey K.M."/>
            <person name="Ruck E.C."/>
            <person name="Traller J.C."/>
            <person name="Alverson A.J."/>
        </authorList>
    </citation>
    <scope>NUCLEOTIDE SEQUENCE [LARGE SCALE GENOMIC DNA]</scope>
    <source>
        <strain evidence="2 3">CCMP332</strain>
    </source>
</reference>
<accession>A0ABD3PUK5</accession>
<evidence type="ECO:0000256" key="1">
    <source>
        <dbReference type="SAM" id="SignalP"/>
    </source>
</evidence>
<protein>
    <submittedName>
        <fullName evidence="2">Uncharacterized protein</fullName>
    </submittedName>
</protein>
<dbReference type="Proteomes" id="UP001516023">
    <property type="component" value="Unassembled WGS sequence"/>
</dbReference>
<dbReference type="AlphaFoldDB" id="A0ABD3PUK5"/>
<feature type="signal peptide" evidence="1">
    <location>
        <begin position="1"/>
        <end position="17"/>
    </location>
</feature>
<proteinExistence type="predicted"/>
<evidence type="ECO:0000313" key="3">
    <source>
        <dbReference type="Proteomes" id="UP001516023"/>
    </source>
</evidence>
<gene>
    <name evidence="2" type="ORF">HJC23_003939</name>
</gene>
<name>A0ABD3PUK5_9STRA</name>
<evidence type="ECO:0000313" key="2">
    <source>
        <dbReference type="EMBL" id="KAL3791682.1"/>
    </source>
</evidence>
<dbReference type="EMBL" id="JABMIG020000111">
    <property type="protein sequence ID" value="KAL3791682.1"/>
    <property type="molecule type" value="Genomic_DNA"/>
</dbReference>
<keyword evidence="1" id="KW-0732">Signal</keyword>
<feature type="chain" id="PRO_5044854820" evidence="1">
    <location>
        <begin position="18"/>
        <end position="60"/>
    </location>
</feature>